<dbReference type="GeneID" id="37072495"/>
<dbReference type="AlphaFoldDB" id="A0A318ZKN2"/>
<dbReference type="PANTHER" id="PTHR36102:SF1">
    <property type="entry name" value="YDR124W-LIKE HELICAL BUNDLE DOMAIN-CONTAINING PROTEIN"/>
    <property type="match status" value="1"/>
</dbReference>
<gene>
    <name evidence="3" type="ORF">BP01DRAFT_241180</name>
</gene>
<dbReference type="EMBL" id="KZ821226">
    <property type="protein sequence ID" value="PYH46954.1"/>
    <property type="molecule type" value="Genomic_DNA"/>
</dbReference>
<feature type="compositionally biased region" description="Low complexity" evidence="1">
    <location>
        <begin position="317"/>
        <end position="327"/>
    </location>
</feature>
<name>A0A318ZKN2_9EURO</name>
<keyword evidence="4" id="KW-1185">Reference proteome</keyword>
<dbReference type="OrthoDB" id="5338458at2759"/>
<dbReference type="PANTHER" id="PTHR36102">
    <property type="entry name" value="CHROMOSOME 10, WHOLE GENOME SHOTGUN SEQUENCE"/>
    <property type="match status" value="1"/>
</dbReference>
<feature type="compositionally biased region" description="Polar residues" evidence="1">
    <location>
        <begin position="351"/>
        <end position="361"/>
    </location>
</feature>
<evidence type="ECO:0000259" key="2">
    <source>
        <dbReference type="Pfam" id="PF11001"/>
    </source>
</evidence>
<feature type="domain" description="Subtelomeric hrmA-associated cluster protein AFUB-079030/YDR124W-like helical bundle" evidence="2">
    <location>
        <begin position="126"/>
        <end position="257"/>
    </location>
</feature>
<dbReference type="InterPro" id="IPR047092">
    <property type="entry name" value="AFUB_07903/YDR124W-like_hel"/>
</dbReference>
<evidence type="ECO:0000313" key="3">
    <source>
        <dbReference type="EMBL" id="PYH46954.1"/>
    </source>
</evidence>
<dbReference type="RefSeq" id="XP_025432936.1">
    <property type="nucleotide sequence ID" value="XM_025571267.1"/>
</dbReference>
<dbReference type="InterPro" id="IPR021264">
    <property type="entry name" value="AFUB_079030/YDR124W-like"/>
</dbReference>
<organism evidence="3 4">
    <name type="scientific">Aspergillus saccharolyticus JOP 1030-1</name>
    <dbReference type="NCBI Taxonomy" id="1450539"/>
    <lineage>
        <taxon>Eukaryota</taxon>
        <taxon>Fungi</taxon>
        <taxon>Dikarya</taxon>
        <taxon>Ascomycota</taxon>
        <taxon>Pezizomycotina</taxon>
        <taxon>Eurotiomycetes</taxon>
        <taxon>Eurotiomycetidae</taxon>
        <taxon>Eurotiales</taxon>
        <taxon>Aspergillaceae</taxon>
        <taxon>Aspergillus</taxon>
        <taxon>Aspergillus subgen. Circumdati</taxon>
    </lineage>
</organism>
<feature type="region of interest" description="Disordered" evidence="1">
    <location>
        <begin position="315"/>
        <end position="385"/>
    </location>
</feature>
<evidence type="ECO:0000313" key="4">
    <source>
        <dbReference type="Proteomes" id="UP000248349"/>
    </source>
</evidence>
<feature type="compositionally biased region" description="Low complexity" evidence="1">
    <location>
        <begin position="362"/>
        <end position="371"/>
    </location>
</feature>
<dbReference type="STRING" id="1450539.A0A318ZKN2"/>
<evidence type="ECO:0000256" key="1">
    <source>
        <dbReference type="SAM" id="MobiDB-lite"/>
    </source>
</evidence>
<dbReference type="Proteomes" id="UP000248349">
    <property type="component" value="Unassembled WGS sequence"/>
</dbReference>
<accession>A0A318ZKN2</accession>
<feature type="region of interest" description="Disordered" evidence="1">
    <location>
        <begin position="67"/>
        <end position="105"/>
    </location>
</feature>
<reference evidence="3 4" key="1">
    <citation type="submission" date="2016-12" db="EMBL/GenBank/DDBJ databases">
        <title>The genomes of Aspergillus section Nigri reveals drivers in fungal speciation.</title>
        <authorList>
            <consortium name="DOE Joint Genome Institute"/>
            <person name="Vesth T.C."/>
            <person name="Nybo J."/>
            <person name="Theobald S."/>
            <person name="Brandl J."/>
            <person name="Frisvad J.C."/>
            <person name="Nielsen K.F."/>
            <person name="Lyhne E.K."/>
            <person name="Kogle M.E."/>
            <person name="Kuo A."/>
            <person name="Riley R."/>
            <person name="Clum A."/>
            <person name="Nolan M."/>
            <person name="Lipzen A."/>
            <person name="Salamov A."/>
            <person name="Henrissat B."/>
            <person name="Wiebenga A."/>
            <person name="De Vries R.P."/>
            <person name="Grigoriev I.V."/>
            <person name="Mortensen U.H."/>
            <person name="Andersen M.R."/>
            <person name="Baker S.E."/>
        </authorList>
    </citation>
    <scope>NUCLEOTIDE SEQUENCE [LARGE SCALE GENOMIC DNA]</scope>
    <source>
        <strain evidence="3 4">JOP 1030-1</strain>
    </source>
</reference>
<protein>
    <recommendedName>
        <fullName evidence="2">Subtelomeric hrmA-associated cluster protein AFUB-079030/YDR124W-like helical bundle domain-containing protein</fullName>
    </recommendedName>
</protein>
<sequence>MSHTPVSMDAPLDGLACLHFALIYIDDNGKLRFEASPSIADSCQTILSPNVTESFLRAVALSGKDESNKLLEGSRGRSPLTPESPNSKSMFRATPEPSSNKRKRVSHECLVPMSITCHQKTMLPVRNASVLRRYYEKAFDGLQQINCRILAKAYIKLVEPRKQVNYPYNGRKIISGTSQQFDPELTKPAWWPAGVTHREPDHLLKNERIKLLVHILCELRESHAICVEKLKEADQSVRRQISPVERLAILDEIYHVRGEEERYLEGRTDGPMVVCVSRVHLPEQLADSQAMGSPTGSSMKDSINPVYRKEIPDMESHTSVFPSTSSSPVPPKGSHSTGPAKSIDPCKGPTIQVSWDSSNHTSSYAPISSSSATRRSRDGETAAGYPLDLASSSMYHHEPSSLDASTLPLRYYPHTQAQQTLPVIGLSSSDLGGGMPNPYYFNY</sequence>
<dbReference type="Pfam" id="PF11001">
    <property type="entry name" value="AFUB_07903_YDR124W_hel"/>
    <property type="match status" value="1"/>
</dbReference>
<proteinExistence type="predicted"/>